<feature type="transmembrane region" description="Helical" evidence="1">
    <location>
        <begin position="130"/>
        <end position="149"/>
    </location>
</feature>
<comment type="caution">
    <text evidence="2">The sequence shown here is derived from an EMBL/GenBank/DDBJ whole genome shotgun (WGS) entry which is preliminary data.</text>
</comment>
<dbReference type="RefSeq" id="WP_168116175.1">
    <property type="nucleotide sequence ID" value="NZ_BOON01000034.1"/>
</dbReference>
<evidence type="ECO:0000313" key="3">
    <source>
        <dbReference type="Proteomes" id="UP000599074"/>
    </source>
</evidence>
<evidence type="ECO:0000313" key="2">
    <source>
        <dbReference type="EMBL" id="GII24270.1"/>
    </source>
</evidence>
<protein>
    <recommendedName>
        <fullName evidence="4">ABC transporter</fullName>
    </recommendedName>
</protein>
<keyword evidence="1" id="KW-0472">Membrane</keyword>
<evidence type="ECO:0000256" key="1">
    <source>
        <dbReference type="SAM" id="Phobius"/>
    </source>
</evidence>
<feature type="transmembrane region" description="Helical" evidence="1">
    <location>
        <begin position="89"/>
        <end position="110"/>
    </location>
</feature>
<feature type="transmembrane region" description="Helical" evidence="1">
    <location>
        <begin position="44"/>
        <end position="63"/>
    </location>
</feature>
<keyword evidence="1" id="KW-1133">Transmembrane helix</keyword>
<feature type="transmembrane region" description="Helical" evidence="1">
    <location>
        <begin position="161"/>
        <end position="184"/>
    </location>
</feature>
<proteinExistence type="predicted"/>
<organism evidence="2 3">
    <name type="scientific">Planosporangium mesophilum</name>
    <dbReference type="NCBI Taxonomy" id="689768"/>
    <lineage>
        <taxon>Bacteria</taxon>
        <taxon>Bacillati</taxon>
        <taxon>Actinomycetota</taxon>
        <taxon>Actinomycetes</taxon>
        <taxon>Micromonosporales</taxon>
        <taxon>Micromonosporaceae</taxon>
        <taxon>Planosporangium</taxon>
    </lineage>
</organism>
<name>A0A8J3TMZ3_9ACTN</name>
<evidence type="ECO:0008006" key="4">
    <source>
        <dbReference type="Google" id="ProtNLM"/>
    </source>
</evidence>
<keyword evidence="3" id="KW-1185">Reference proteome</keyword>
<feature type="transmembrane region" description="Helical" evidence="1">
    <location>
        <begin position="204"/>
        <end position="225"/>
    </location>
</feature>
<reference evidence="2" key="1">
    <citation type="submission" date="2021-01" db="EMBL/GenBank/DDBJ databases">
        <title>Whole genome shotgun sequence of Planosporangium mesophilum NBRC 109066.</title>
        <authorList>
            <person name="Komaki H."/>
            <person name="Tamura T."/>
        </authorList>
    </citation>
    <scope>NUCLEOTIDE SEQUENCE</scope>
    <source>
        <strain evidence="2">NBRC 109066</strain>
    </source>
</reference>
<sequence length="230" mass="23262">MTALARMRLVGYVRTGRVVAPLVTYLVVLGTLYGGGAAQAGEAYGVSALFLFPVLAWQTKLLLDAEPDVQRRLAVVAVGSPLREQAAGLFAAVAAALPVVVISLVLPWGLGGISASAGPGDPSLLSGVSVGLWAHLVMIAPAVALGACASRAVTGSFGMGAMVVVAGAVLTLVLGLNGSPVWWLAPPMMSVARLATHGFVPSGVAALTVHALAWTAVALAGYVGMRRSRT</sequence>
<accession>A0A8J3TMZ3</accession>
<dbReference type="Proteomes" id="UP000599074">
    <property type="component" value="Unassembled WGS sequence"/>
</dbReference>
<dbReference type="AlphaFoldDB" id="A0A8J3TMZ3"/>
<keyword evidence="1" id="KW-0812">Transmembrane</keyword>
<gene>
    <name evidence="2" type="ORF">Pme01_38670</name>
</gene>
<dbReference type="EMBL" id="BOON01000034">
    <property type="protein sequence ID" value="GII24270.1"/>
    <property type="molecule type" value="Genomic_DNA"/>
</dbReference>